<evidence type="ECO:0008006" key="3">
    <source>
        <dbReference type="Google" id="ProtNLM"/>
    </source>
</evidence>
<sequence>MVHTRTENIDVGTILVNPNVVFMRNIGSERSTIVHECVHHDLHANFFELQKLLGSNVGSVSCEVVEEYGSETVGIDKA</sequence>
<gene>
    <name evidence="1" type="ORF">IG3_01710</name>
</gene>
<accession>J9CL65</accession>
<organism evidence="1 2">
    <name type="scientific">Bacillus cereus HuA2-1</name>
    <dbReference type="NCBI Taxonomy" id="1053201"/>
    <lineage>
        <taxon>Bacteria</taxon>
        <taxon>Bacillati</taxon>
        <taxon>Bacillota</taxon>
        <taxon>Bacilli</taxon>
        <taxon>Bacillales</taxon>
        <taxon>Bacillaceae</taxon>
        <taxon>Bacillus</taxon>
        <taxon>Bacillus cereus group</taxon>
    </lineage>
</organism>
<reference evidence="1 2" key="1">
    <citation type="submission" date="2012-04" db="EMBL/GenBank/DDBJ databases">
        <title>The Genome Sequence of Bacillus cereus HuA2-1.</title>
        <authorList>
            <consortium name="The Broad Institute Genome Sequencing Platform"/>
            <consortium name="The Broad Institute Genome Sequencing Center for Infectious Disease"/>
            <person name="Feldgarden M."/>
            <person name="Van der Auwera G.A."/>
            <person name="Mahillon J."/>
            <person name="Duprez V."/>
            <person name="Timmery S."/>
            <person name="Mattelet C."/>
            <person name="Dierick K."/>
            <person name="Sun M."/>
            <person name="Yu Z."/>
            <person name="Zhu L."/>
            <person name="Hu X."/>
            <person name="Shank E.B."/>
            <person name="Swiecicka I."/>
            <person name="Hansen B.M."/>
            <person name="Andrup L."/>
            <person name="Young S.K."/>
            <person name="Zeng Q."/>
            <person name="Gargeya S."/>
            <person name="Fitzgerald M."/>
            <person name="Haas B."/>
            <person name="Abouelleil A."/>
            <person name="Alvarado L."/>
            <person name="Arachchi H.M."/>
            <person name="Berlin A."/>
            <person name="Chapman S.B."/>
            <person name="Goldberg J."/>
            <person name="Griggs A."/>
            <person name="Gujja S."/>
            <person name="Hansen M."/>
            <person name="Howarth C."/>
            <person name="Imamovic A."/>
            <person name="Larimer J."/>
            <person name="McCowen C."/>
            <person name="Montmayeur A."/>
            <person name="Murphy C."/>
            <person name="Neiman D."/>
            <person name="Pearson M."/>
            <person name="Priest M."/>
            <person name="Roberts A."/>
            <person name="Saif S."/>
            <person name="Shea T."/>
            <person name="Sisk P."/>
            <person name="Sykes S."/>
            <person name="Wortman J."/>
            <person name="Nusbaum C."/>
            <person name="Birren B."/>
        </authorList>
    </citation>
    <scope>NUCLEOTIDE SEQUENCE [LARGE SCALE GENOMIC DNA]</scope>
    <source>
        <strain evidence="1 2">HuA2-1</strain>
    </source>
</reference>
<dbReference type="HOGENOM" id="CLU_2614505_0_0_9"/>
<evidence type="ECO:0000313" key="2">
    <source>
        <dbReference type="Proteomes" id="UP000004136"/>
    </source>
</evidence>
<name>J9CL65_BACCE</name>
<dbReference type="EMBL" id="AHDV01000009">
    <property type="protein sequence ID" value="EJV86820.1"/>
    <property type="molecule type" value="Genomic_DNA"/>
</dbReference>
<comment type="caution">
    <text evidence="1">The sequence shown here is derived from an EMBL/GenBank/DDBJ whole genome shotgun (WGS) entry which is preliminary data.</text>
</comment>
<proteinExistence type="predicted"/>
<dbReference type="Proteomes" id="UP000004136">
    <property type="component" value="Unassembled WGS sequence"/>
</dbReference>
<dbReference type="AlphaFoldDB" id="J9CL65"/>
<evidence type="ECO:0000313" key="1">
    <source>
        <dbReference type="EMBL" id="EJV86820.1"/>
    </source>
</evidence>
<protein>
    <recommendedName>
        <fullName evidence="3">IrrE N-terminal-like domain-containing protein</fullName>
    </recommendedName>
</protein>